<protein>
    <recommendedName>
        <fullName evidence="1">DDE-1 domain-containing protein</fullName>
    </recommendedName>
</protein>
<evidence type="ECO:0000259" key="1">
    <source>
        <dbReference type="Pfam" id="PF03184"/>
    </source>
</evidence>
<comment type="caution">
    <text evidence="2">The sequence shown here is derived from an EMBL/GenBank/DDBJ whole genome shotgun (WGS) entry which is preliminary data.</text>
</comment>
<dbReference type="AlphaFoldDB" id="A0AAV0WL67"/>
<dbReference type="InterPro" id="IPR050863">
    <property type="entry name" value="CenT-Element_Derived"/>
</dbReference>
<dbReference type="InterPro" id="IPR004875">
    <property type="entry name" value="DDE_SF_endonuclease_dom"/>
</dbReference>
<proteinExistence type="predicted"/>
<dbReference type="Pfam" id="PF03184">
    <property type="entry name" value="DDE_1"/>
    <property type="match status" value="1"/>
</dbReference>
<dbReference type="PANTHER" id="PTHR19303:SF71">
    <property type="entry name" value="ZINC FINGER PHD-TYPE DOMAIN-CONTAINING PROTEIN"/>
    <property type="match status" value="1"/>
</dbReference>
<name>A0AAV0WL67_9HEMI</name>
<accession>A0AAV0WL67</accession>
<dbReference type="GO" id="GO:0003677">
    <property type="term" value="F:DNA binding"/>
    <property type="evidence" value="ECO:0007669"/>
    <property type="project" value="TreeGrafter"/>
</dbReference>
<reference evidence="2 3" key="1">
    <citation type="submission" date="2023-01" db="EMBL/GenBank/DDBJ databases">
        <authorList>
            <person name="Whitehead M."/>
        </authorList>
    </citation>
    <scope>NUCLEOTIDE SEQUENCE [LARGE SCALE GENOMIC DNA]</scope>
</reference>
<evidence type="ECO:0000313" key="2">
    <source>
        <dbReference type="EMBL" id="CAI6356543.1"/>
    </source>
</evidence>
<keyword evidence="3" id="KW-1185">Reference proteome</keyword>
<sequence>MKEILYGLTIRDIRSLAFQLAETNKLPNNFNKVNQLAGKSWVYGFFKTHPILSLSTPEKTSASRAQGFNKITVGKFFNLLNSLYEKYQFSPDKIFNVDETGPKKTSKIVGQCGKKQIGGTSGERGVLTIIIMCMNAAGNYMPPHFIIPRQRSVPAILDDAPPGSTVSFHPSGWIQTSIFNDWFGEFLLFSKPSLNKPVLLLLDGHATHVKNIDLIIKARENYVHLLCFPPHTTHRLQPLDVSLIYPLSTYYSEEVRKWHVNHPGRVVTIHQIPKLFKPSFLKACTMQTAVNGFKKTGISPINPDIFPEYMFAPAETTDIPNEPDNPNADAFANANTDCVNLTGEFQNNHCEQLVVNSEDLNENNCTISIGENPGTSGTQKNVSVNVLSTILTGGCRLTHSPRDCRVGQIFKNNKISYKEHNI</sequence>
<gene>
    <name evidence="2" type="ORF">MEUPH1_LOCUS12267</name>
</gene>
<organism evidence="2 3">
    <name type="scientific">Macrosiphum euphorbiae</name>
    <name type="common">potato aphid</name>
    <dbReference type="NCBI Taxonomy" id="13131"/>
    <lineage>
        <taxon>Eukaryota</taxon>
        <taxon>Metazoa</taxon>
        <taxon>Ecdysozoa</taxon>
        <taxon>Arthropoda</taxon>
        <taxon>Hexapoda</taxon>
        <taxon>Insecta</taxon>
        <taxon>Pterygota</taxon>
        <taxon>Neoptera</taxon>
        <taxon>Paraneoptera</taxon>
        <taxon>Hemiptera</taxon>
        <taxon>Sternorrhyncha</taxon>
        <taxon>Aphidomorpha</taxon>
        <taxon>Aphidoidea</taxon>
        <taxon>Aphididae</taxon>
        <taxon>Macrosiphini</taxon>
        <taxon>Macrosiphum</taxon>
    </lineage>
</organism>
<dbReference type="Proteomes" id="UP001160148">
    <property type="component" value="Unassembled WGS sequence"/>
</dbReference>
<dbReference type="EMBL" id="CARXXK010000002">
    <property type="protein sequence ID" value="CAI6356543.1"/>
    <property type="molecule type" value="Genomic_DNA"/>
</dbReference>
<evidence type="ECO:0000313" key="3">
    <source>
        <dbReference type="Proteomes" id="UP001160148"/>
    </source>
</evidence>
<dbReference type="GO" id="GO:0005634">
    <property type="term" value="C:nucleus"/>
    <property type="evidence" value="ECO:0007669"/>
    <property type="project" value="TreeGrafter"/>
</dbReference>
<dbReference type="PANTHER" id="PTHR19303">
    <property type="entry name" value="TRANSPOSON"/>
    <property type="match status" value="1"/>
</dbReference>
<feature type="domain" description="DDE-1" evidence="1">
    <location>
        <begin position="130"/>
        <end position="287"/>
    </location>
</feature>